<keyword evidence="3" id="KW-1185">Reference proteome</keyword>
<organism evidence="2 3">
    <name type="scientific">Streptomyces canarius</name>
    <dbReference type="NCBI Taxonomy" id="285453"/>
    <lineage>
        <taxon>Bacteria</taxon>
        <taxon>Bacillati</taxon>
        <taxon>Actinomycetota</taxon>
        <taxon>Actinomycetes</taxon>
        <taxon>Kitasatosporales</taxon>
        <taxon>Streptomycetaceae</taxon>
        <taxon>Streptomyces</taxon>
    </lineage>
</organism>
<comment type="caution">
    <text evidence="2">The sequence shown here is derived from an EMBL/GenBank/DDBJ whole genome shotgun (WGS) entry which is preliminary data.</text>
</comment>
<dbReference type="Proteomes" id="UP000653644">
    <property type="component" value="Unassembled WGS sequence"/>
</dbReference>
<gene>
    <name evidence="2" type="ORF">GCM10010345_89550</name>
</gene>
<evidence type="ECO:0000313" key="2">
    <source>
        <dbReference type="EMBL" id="GHA72775.1"/>
    </source>
</evidence>
<evidence type="ECO:0000256" key="1">
    <source>
        <dbReference type="SAM" id="MobiDB-lite"/>
    </source>
</evidence>
<sequence>MPVFTWRLSPMAGSRPTGRNSESTSTNDIVAAAPTAGHPLRLFGSDVRDTDPPRGPAGVRRSLMTLLVRGLGLPGHVLLGG</sequence>
<protein>
    <submittedName>
        <fullName evidence="2">Uncharacterized protein</fullName>
    </submittedName>
</protein>
<evidence type="ECO:0000313" key="3">
    <source>
        <dbReference type="Proteomes" id="UP000653644"/>
    </source>
</evidence>
<name>A0ABQ3DAN3_9ACTN</name>
<dbReference type="EMBL" id="BMVN01000087">
    <property type="protein sequence ID" value="GHA72775.1"/>
    <property type="molecule type" value="Genomic_DNA"/>
</dbReference>
<accession>A0ABQ3DAN3</accession>
<reference evidence="3" key="1">
    <citation type="journal article" date="2019" name="Int. J. Syst. Evol. Microbiol.">
        <title>The Global Catalogue of Microorganisms (GCM) 10K type strain sequencing project: providing services to taxonomists for standard genome sequencing and annotation.</title>
        <authorList>
            <consortium name="The Broad Institute Genomics Platform"/>
            <consortium name="The Broad Institute Genome Sequencing Center for Infectious Disease"/>
            <person name="Wu L."/>
            <person name="Ma J."/>
        </authorList>
    </citation>
    <scope>NUCLEOTIDE SEQUENCE [LARGE SCALE GENOMIC DNA]</scope>
    <source>
        <strain evidence="3">JCM 4733</strain>
    </source>
</reference>
<feature type="compositionally biased region" description="Polar residues" evidence="1">
    <location>
        <begin position="17"/>
        <end position="26"/>
    </location>
</feature>
<feature type="region of interest" description="Disordered" evidence="1">
    <location>
        <begin position="1"/>
        <end position="26"/>
    </location>
</feature>
<proteinExistence type="predicted"/>